<dbReference type="Gene3D" id="1.10.540.10">
    <property type="entry name" value="Acyl-CoA dehydrogenase/oxidase, N-terminal domain"/>
    <property type="match status" value="1"/>
</dbReference>
<reference evidence="8" key="1">
    <citation type="submission" date="2019-12" db="EMBL/GenBank/DDBJ databases">
        <title>Actinomadura physcomitrii sp. nov., a novel actinomycete isolated from moss [Physcomitrium sphaericum (Ludw) Fuernr].</title>
        <authorList>
            <person name="Zhuang X."/>
        </authorList>
    </citation>
    <scope>NUCLEOTIDE SEQUENCE [LARGE SCALE GENOMIC DNA]</scope>
    <source>
        <strain evidence="8">LD22</strain>
    </source>
</reference>
<evidence type="ECO:0000256" key="1">
    <source>
        <dbReference type="ARBA" id="ARBA00001974"/>
    </source>
</evidence>
<dbReference type="CDD" id="cd00567">
    <property type="entry name" value="ACAD"/>
    <property type="match status" value="1"/>
</dbReference>
<dbReference type="Pfam" id="PF00441">
    <property type="entry name" value="Acyl-CoA_dh_1"/>
    <property type="match status" value="1"/>
</dbReference>
<dbReference type="InterPro" id="IPR009100">
    <property type="entry name" value="AcylCoA_DH/oxidase_NM_dom_sf"/>
</dbReference>
<comment type="caution">
    <text evidence="8">The sequence shown here is derived from an EMBL/GenBank/DDBJ whole genome shotgun (WGS) entry which is preliminary data.</text>
</comment>
<dbReference type="Proteomes" id="UP000462055">
    <property type="component" value="Unassembled WGS sequence"/>
</dbReference>
<sequence>MKLLLDAEHEALRAAVRDLLTDRADSARVRAAMESPEGFDRDLWIRLGRDLDALGLVVPEKLGGAGAGHVERSVVAEELGRALAPSPFLASAVLATDALLALDDEKAQQDLLPRMVSGETIVALAAAEPGAPWGPGAATATEGAGGWTVDGRKTPVVAGDLADEFLVVANAPDGPAWFRVAAADVTRTTLTTLDPTRRLASVTLRSASAVRLESADPRAALDRVADLAAVALAAEQLGGLRRVLETTTEYAKIRVQFGRAIGSYQAVKHGLADMYCDWELGLSAVRYAAWAADEAPDELPVAAALVANHLGPAYFRGAAAGVQYHGGIGYTWEHDAHLFYKRAKSTELLFGSTAWQKARLADRLEIGRRAAG</sequence>
<dbReference type="SUPFAM" id="SSF56645">
    <property type="entry name" value="Acyl-CoA dehydrogenase NM domain-like"/>
    <property type="match status" value="1"/>
</dbReference>
<dbReference type="InterPro" id="IPR036250">
    <property type="entry name" value="AcylCo_DH-like_C"/>
</dbReference>
<evidence type="ECO:0000259" key="6">
    <source>
        <dbReference type="Pfam" id="PF00441"/>
    </source>
</evidence>
<dbReference type="SUPFAM" id="SSF47203">
    <property type="entry name" value="Acyl-CoA dehydrogenase C-terminal domain-like"/>
    <property type="match status" value="1"/>
</dbReference>
<evidence type="ECO:0000256" key="4">
    <source>
        <dbReference type="ARBA" id="ARBA00022827"/>
    </source>
</evidence>
<proteinExistence type="inferred from homology"/>
<dbReference type="InterPro" id="IPR046373">
    <property type="entry name" value="Acyl-CoA_Oxase/DH_mid-dom_sf"/>
</dbReference>
<dbReference type="PANTHER" id="PTHR43884:SF20">
    <property type="entry name" value="ACYL-COA DEHYDROGENASE FADE28"/>
    <property type="match status" value="1"/>
</dbReference>
<dbReference type="RefSeq" id="WP_151594110.1">
    <property type="nucleotide sequence ID" value="NZ_WBMS02000010.1"/>
</dbReference>
<comment type="similarity">
    <text evidence="2">Belongs to the acyl-CoA dehydrogenase family.</text>
</comment>
<dbReference type="PANTHER" id="PTHR43884">
    <property type="entry name" value="ACYL-COA DEHYDROGENASE"/>
    <property type="match status" value="1"/>
</dbReference>
<feature type="domain" description="Acyl-CoA dehydrogenase/oxidase N-terminal" evidence="7">
    <location>
        <begin position="7"/>
        <end position="119"/>
    </location>
</feature>
<name>A0A6I4MCV8_9ACTN</name>
<feature type="domain" description="Acyl-CoA dehydrogenase/oxidase C-terminal" evidence="6">
    <location>
        <begin position="229"/>
        <end position="364"/>
    </location>
</feature>
<gene>
    <name evidence="8" type="ORF">F8568_014745</name>
</gene>
<dbReference type="GO" id="GO:0050660">
    <property type="term" value="F:flavin adenine dinucleotide binding"/>
    <property type="evidence" value="ECO:0007669"/>
    <property type="project" value="InterPro"/>
</dbReference>
<dbReference type="GO" id="GO:0003995">
    <property type="term" value="F:acyl-CoA dehydrogenase activity"/>
    <property type="evidence" value="ECO:0007669"/>
    <property type="project" value="TreeGrafter"/>
</dbReference>
<keyword evidence="3" id="KW-0285">Flavoprotein</keyword>
<dbReference type="InterPro" id="IPR009075">
    <property type="entry name" value="AcylCo_DH/oxidase_C"/>
</dbReference>
<keyword evidence="5" id="KW-0560">Oxidoreductase</keyword>
<dbReference type="InterPro" id="IPR037069">
    <property type="entry name" value="AcylCoA_DH/ox_N_sf"/>
</dbReference>
<dbReference type="InterPro" id="IPR013786">
    <property type="entry name" value="AcylCoA_DH/ox_N"/>
</dbReference>
<comment type="cofactor">
    <cofactor evidence="1">
        <name>FAD</name>
        <dbReference type="ChEBI" id="CHEBI:57692"/>
    </cofactor>
</comment>
<evidence type="ECO:0000259" key="7">
    <source>
        <dbReference type="Pfam" id="PF02771"/>
    </source>
</evidence>
<protein>
    <submittedName>
        <fullName evidence="8">Acyl-CoA dehydrogenase</fullName>
    </submittedName>
</protein>
<keyword evidence="9" id="KW-1185">Reference proteome</keyword>
<evidence type="ECO:0000313" key="8">
    <source>
        <dbReference type="EMBL" id="MWA01611.1"/>
    </source>
</evidence>
<evidence type="ECO:0000256" key="2">
    <source>
        <dbReference type="ARBA" id="ARBA00009347"/>
    </source>
</evidence>
<dbReference type="Pfam" id="PF02771">
    <property type="entry name" value="Acyl-CoA_dh_N"/>
    <property type="match status" value="1"/>
</dbReference>
<dbReference type="AlphaFoldDB" id="A0A6I4MCV8"/>
<accession>A0A6I4MCV8</accession>
<organism evidence="8 9">
    <name type="scientific">Actinomadura physcomitrii</name>
    <dbReference type="NCBI Taxonomy" id="2650748"/>
    <lineage>
        <taxon>Bacteria</taxon>
        <taxon>Bacillati</taxon>
        <taxon>Actinomycetota</taxon>
        <taxon>Actinomycetes</taxon>
        <taxon>Streptosporangiales</taxon>
        <taxon>Thermomonosporaceae</taxon>
        <taxon>Actinomadura</taxon>
    </lineage>
</organism>
<dbReference type="Gene3D" id="1.20.140.10">
    <property type="entry name" value="Butyryl-CoA Dehydrogenase, subunit A, domain 3"/>
    <property type="match status" value="1"/>
</dbReference>
<evidence type="ECO:0000256" key="5">
    <source>
        <dbReference type="ARBA" id="ARBA00023002"/>
    </source>
</evidence>
<evidence type="ECO:0000313" key="9">
    <source>
        <dbReference type="Proteomes" id="UP000462055"/>
    </source>
</evidence>
<keyword evidence="4" id="KW-0274">FAD</keyword>
<dbReference type="EMBL" id="WBMS02000010">
    <property type="protein sequence ID" value="MWA01611.1"/>
    <property type="molecule type" value="Genomic_DNA"/>
</dbReference>
<dbReference type="Gene3D" id="2.40.110.10">
    <property type="entry name" value="Butyryl-CoA Dehydrogenase, subunit A, domain 2"/>
    <property type="match status" value="1"/>
</dbReference>
<evidence type="ECO:0000256" key="3">
    <source>
        <dbReference type="ARBA" id="ARBA00022630"/>
    </source>
</evidence>